<dbReference type="InterPro" id="IPR056179">
    <property type="entry name" value="DHQS_C"/>
</dbReference>
<dbReference type="InterPro" id="IPR030963">
    <property type="entry name" value="DHQ_synth_fam"/>
</dbReference>
<comment type="cofactor">
    <cofactor evidence="3">
        <name>Zn(2+)</name>
        <dbReference type="ChEBI" id="CHEBI:29105"/>
    </cofactor>
</comment>
<keyword evidence="7" id="KW-0520">NAD</keyword>
<keyword evidence="6" id="KW-0862">Zinc</keyword>
<dbReference type="KEGG" id="cle:Clole_4211"/>
<name>F2JMW8_CELLD</name>
<dbReference type="InterPro" id="IPR030960">
    <property type="entry name" value="DHQS/DOIS_N"/>
</dbReference>
<dbReference type="HOGENOM" id="CLU_001201_0_2_9"/>
<dbReference type="PANTHER" id="PTHR43622">
    <property type="entry name" value="3-DEHYDROQUINATE SYNTHASE"/>
    <property type="match status" value="1"/>
</dbReference>
<dbReference type="Pfam" id="PF01761">
    <property type="entry name" value="DHQ_synthase"/>
    <property type="match status" value="1"/>
</dbReference>
<protein>
    <recommendedName>
        <fullName evidence="10">3-dehydroquinate synthase</fullName>
        <ecNumber evidence="10">4.2.3.4</ecNumber>
    </recommendedName>
</protein>
<dbReference type="STRING" id="642492.Clole_4211"/>
<evidence type="ECO:0000256" key="2">
    <source>
        <dbReference type="ARBA" id="ARBA00001941"/>
    </source>
</evidence>
<dbReference type="Gene3D" id="3.40.50.1970">
    <property type="match status" value="1"/>
</dbReference>
<feature type="domain" description="3-dehydroquinate synthase C-terminal" evidence="12">
    <location>
        <begin position="187"/>
        <end position="336"/>
    </location>
</feature>
<keyword evidence="9" id="KW-0170">Cobalt</keyword>
<evidence type="ECO:0000256" key="3">
    <source>
        <dbReference type="ARBA" id="ARBA00001947"/>
    </source>
</evidence>
<feature type="domain" description="3-dehydroquinate synthase N-terminal" evidence="11">
    <location>
        <begin position="74"/>
        <end position="185"/>
    </location>
</feature>
<dbReference type="SUPFAM" id="SSF56796">
    <property type="entry name" value="Dehydroquinate synthase-like"/>
    <property type="match status" value="1"/>
</dbReference>
<organism evidence="13 14">
    <name type="scientific">Cellulosilyticum lentocellum (strain ATCC 49066 / DSM 5427 / NCIMB 11756 / RHM5)</name>
    <name type="common">Clostridium lentocellum</name>
    <dbReference type="NCBI Taxonomy" id="642492"/>
    <lineage>
        <taxon>Bacteria</taxon>
        <taxon>Bacillati</taxon>
        <taxon>Bacillota</taxon>
        <taxon>Clostridia</taxon>
        <taxon>Lachnospirales</taxon>
        <taxon>Cellulosilyticaceae</taxon>
        <taxon>Cellulosilyticum</taxon>
    </lineage>
</organism>
<dbReference type="GO" id="GO:0000166">
    <property type="term" value="F:nucleotide binding"/>
    <property type="evidence" value="ECO:0007669"/>
    <property type="project" value="UniProtKB-KW"/>
</dbReference>
<dbReference type="GO" id="GO:0003856">
    <property type="term" value="F:3-dehydroquinate synthase activity"/>
    <property type="evidence" value="ECO:0007669"/>
    <property type="project" value="UniProtKB-UniRule"/>
</dbReference>
<dbReference type="Proteomes" id="UP000008467">
    <property type="component" value="Chromosome"/>
</dbReference>
<dbReference type="InterPro" id="IPR050071">
    <property type="entry name" value="Dehydroquinate_synthase"/>
</dbReference>
<dbReference type="AlphaFoldDB" id="F2JMW8"/>
<evidence type="ECO:0000256" key="9">
    <source>
        <dbReference type="ARBA" id="ARBA00023285"/>
    </source>
</evidence>
<dbReference type="Gene3D" id="1.20.1090.10">
    <property type="entry name" value="Dehydroquinate synthase-like - alpha domain"/>
    <property type="match status" value="1"/>
</dbReference>
<keyword evidence="14" id="KW-1185">Reference proteome</keyword>
<evidence type="ECO:0000256" key="4">
    <source>
        <dbReference type="ARBA" id="ARBA00022723"/>
    </source>
</evidence>
<proteinExistence type="predicted"/>
<accession>F2JMW8</accession>
<dbReference type="FunFam" id="3.40.50.1970:FF:000007">
    <property type="entry name" value="Pentafunctional AROM polypeptide"/>
    <property type="match status" value="1"/>
</dbReference>
<keyword evidence="8 13" id="KW-0456">Lyase</keyword>
<dbReference type="PIRSF" id="PIRSF001455">
    <property type="entry name" value="DHQ_synth"/>
    <property type="match status" value="1"/>
</dbReference>
<evidence type="ECO:0000256" key="7">
    <source>
        <dbReference type="ARBA" id="ARBA00023027"/>
    </source>
</evidence>
<dbReference type="RefSeq" id="WP_013659154.1">
    <property type="nucleotide sequence ID" value="NC_015275.1"/>
</dbReference>
<evidence type="ECO:0000259" key="11">
    <source>
        <dbReference type="Pfam" id="PF01761"/>
    </source>
</evidence>
<dbReference type="NCBIfam" id="TIGR01357">
    <property type="entry name" value="aroB"/>
    <property type="match status" value="1"/>
</dbReference>
<gene>
    <name evidence="13" type="ordered locus">Clole_4211</name>
</gene>
<keyword evidence="5" id="KW-0547">Nucleotide-binding</keyword>
<dbReference type="GO" id="GO:0009073">
    <property type="term" value="P:aromatic amino acid family biosynthetic process"/>
    <property type="evidence" value="ECO:0007669"/>
    <property type="project" value="InterPro"/>
</dbReference>
<comment type="cofactor">
    <cofactor evidence="2">
        <name>Co(2+)</name>
        <dbReference type="ChEBI" id="CHEBI:48828"/>
    </cofactor>
</comment>
<dbReference type="Pfam" id="PF24621">
    <property type="entry name" value="DHQS_C"/>
    <property type="match status" value="1"/>
</dbReference>
<dbReference type="CDD" id="cd08195">
    <property type="entry name" value="DHQS"/>
    <property type="match status" value="1"/>
</dbReference>
<evidence type="ECO:0000256" key="10">
    <source>
        <dbReference type="NCBIfam" id="TIGR01357"/>
    </source>
</evidence>
<evidence type="ECO:0000256" key="5">
    <source>
        <dbReference type="ARBA" id="ARBA00022741"/>
    </source>
</evidence>
<keyword evidence="4" id="KW-0479">Metal-binding</keyword>
<dbReference type="PANTHER" id="PTHR43622:SF1">
    <property type="entry name" value="3-DEHYDROQUINATE SYNTHASE"/>
    <property type="match status" value="1"/>
</dbReference>
<reference evidence="13 14" key="1">
    <citation type="journal article" date="2011" name="J. Bacteriol.">
        <title>Complete genome sequence of the cellulose-degrading bacterium Cellulosilyticum lentocellum.</title>
        <authorList>
            <consortium name="US DOE Joint Genome Institute"/>
            <person name="Miller D.A."/>
            <person name="Suen G."/>
            <person name="Bruce D."/>
            <person name="Copeland A."/>
            <person name="Cheng J.F."/>
            <person name="Detter C."/>
            <person name="Goodwin L.A."/>
            <person name="Han C.S."/>
            <person name="Hauser L.J."/>
            <person name="Land M.L."/>
            <person name="Lapidus A."/>
            <person name="Lucas S."/>
            <person name="Meincke L."/>
            <person name="Pitluck S."/>
            <person name="Tapia R."/>
            <person name="Teshima H."/>
            <person name="Woyke T."/>
            <person name="Fox B.G."/>
            <person name="Angert E.R."/>
            <person name="Currie C.R."/>
        </authorList>
    </citation>
    <scope>NUCLEOTIDE SEQUENCE [LARGE SCALE GENOMIC DNA]</scope>
    <source>
        <strain evidence="14">ATCC 49066 / DSM 5427 / NCIMB 11756 / RHM5</strain>
    </source>
</reference>
<sequence length="379" mass="42291">MSKFYVELKRVVDDSYDIEIGHNLFNTLIRELKGNLGQGISRYAIITDSVVKELYGDKLYELMLKEGFNVDLLSFPAGETSKVRRTKEILEDTMLEKGHKRDSCIIALGGGVVTDLAGFVAGTFGRGIPFINYSTTILGAADASVGGKTAVDTELATNLIGLIYQPKKVYIDLATWGTLPIQQVSNGLAETIKHACMADIEFFEFLEEYIAQLLTNEGVTERQKEICIHIAEMNCKIKYEVVKLDEREANLRQILNLGHTVGRAIETLSDYTLLHGEAVAIGMASQVRIGQKLGYISEKEADRVIALYEKTGLSTHIPAHITTQELVSKLYTDKKVRKGKIRFVFQEGIGKIKQYDDGNYSIALEETFISEAIEEMRNK</sequence>
<evidence type="ECO:0000259" key="12">
    <source>
        <dbReference type="Pfam" id="PF24621"/>
    </source>
</evidence>
<dbReference type="EMBL" id="CP002582">
    <property type="protein sequence ID" value="ADZ85883.1"/>
    <property type="molecule type" value="Genomic_DNA"/>
</dbReference>
<evidence type="ECO:0000313" key="13">
    <source>
        <dbReference type="EMBL" id="ADZ85883.1"/>
    </source>
</evidence>
<comment type="cofactor">
    <cofactor evidence="1">
        <name>NAD(+)</name>
        <dbReference type="ChEBI" id="CHEBI:57540"/>
    </cofactor>
</comment>
<dbReference type="GO" id="GO:0009423">
    <property type="term" value="P:chorismate biosynthetic process"/>
    <property type="evidence" value="ECO:0007669"/>
    <property type="project" value="UniProtKB-UniRule"/>
</dbReference>
<dbReference type="GO" id="GO:0005737">
    <property type="term" value="C:cytoplasm"/>
    <property type="evidence" value="ECO:0007669"/>
    <property type="project" value="InterPro"/>
</dbReference>
<dbReference type="EC" id="4.2.3.4" evidence="10"/>
<dbReference type="eggNOG" id="COG0337">
    <property type="taxonomic scope" value="Bacteria"/>
</dbReference>
<dbReference type="GO" id="GO:0046872">
    <property type="term" value="F:metal ion binding"/>
    <property type="evidence" value="ECO:0007669"/>
    <property type="project" value="UniProtKB-KW"/>
</dbReference>
<evidence type="ECO:0000256" key="1">
    <source>
        <dbReference type="ARBA" id="ARBA00001911"/>
    </source>
</evidence>
<evidence type="ECO:0000256" key="8">
    <source>
        <dbReference type="ARBA" id="ARBA00023239"/>
    </source>
</evidence>
<evidence type="ECO:0000256" key="6">
    <source>
        <dbReference type="ARBA" id="ARBA00022833"/>
    </source>
</evidence>
<evidence type="ECO:0000313" key="14">
    <source>
        <dbReference type="Proteomes" id="UP000008467"/>
    </source>
</evidence>
<dbReference type="InterPro" id="IPR016037">
    <property type="entry name" value="DHQ_synth_AroB"/>
</dbReference>